<dbReference type="GO" id="GO:0005549">
    <property type="term" value="F:odorant binding"/>
    <property type="evidence" value="ECO:0007669"/>
    <property type="project" value="InterPro"/>
</dbReference>
<dbReference type="PANTHER" id="PTHR21137:SF35">
    <property type="entry name" value="ODORANT RECEPTOR 19A-RELATED"/>
    <property type="match status" value="1"/>
</dbReference>
<feature type="transmembrane region" description="Helical" evidence="10">
    <location>
        <begin position="33"/>
        <end position="55"/>
    </location>
</feature>
<evidence type="ECO:0000256" key="2">
    <source>
        <dbReference type="ARBA" id="ARBA00022475"/>
    </source>
</evidence>
<organism evidence="11">
    <name type="scientific">Rhyzopertha dominica</name>
    <name type="common">Lesser grain borer</name>
    <name type="synonym">Synodendron dominica</name>
    <dbReference type="NCBI Taxonomy" id="92692"/>
    <lineage>
        <taxon>Eukaryota</taxon>
        <taxon>Metazoa</taxon>
        <taxon>Ecdysozoa</taxon>
        <taxon>Arthropoda</taxon>
        <taxon>Hexapoda</taxon>
        <taxon>Insecta</taxon>
        <taxon>Pterygota</taxon>
        <taxon>Neoptera</taxon>
        <taxon>Endopterygota</taxon>
        <taxon>Coleoptera</taxon>
        <taxon>Polyphaga</taxon>
        <taxon>Bostrichiformia</taxon>
        <taxon>Bostrichidae</taxon>
        <taxon>Dinoderinae</taxon>
        <taxon>Rhyzopertha</taxon>
    </lineage>
</organism>
<dbReference type="GO" id="GO:0004984">
    <property type="term" value="F:olfactory receptor activity"/>
    <property type="evidence" value="ECO:0007669"/>
    <property type="project" value="InterPro"/>
</dbReference>
<dbReference type="PANTHER" id="PTHR21137">
    <property type="entry name" value="ODORANT RECEPTOR"/>
    <property type="match status" value="1"/>
</dbReference>
<keyword evidence="8 11" id="KW-0675">Receptor</keyword>
<feature type="non-terminal residue" evidence="11">
    <location>
        <position position="1"/>
    </location>
</feature>
<evidence type="ECO:0000256" key="1">
    <source>
        <dbReference type="ARBA" id="ARBA00004651"/>
    </source>
</evidence>
<keyword evidence="9" id="KW-0807">Transducer</keyword>
<evidence type="ECO:0000256" key="7">
    <source>
        <dbReference type="ARBA" id="ARBA00023136"/>
    </source>
</evidence>
<keyword evidence="2" id="KW-1003">Cell membrane</keyword>
<evidence type="ECO:0000256" key="9">
    <source>
        <dbReference type="ARBA" id="ARBA00023224"/>
    </source>
</evidence>
<reference evidence="11" key="1">
    <citation type="submission" date="2014-01" db="EMBL/GenBank/DDBJ databases">
        <title>Identification of Chemosensory Gene Families in Rhyzopertha dominica (Coleoptera: Bostrichidae).</title>
        <authorList>
            <person name="Wang M."/>
            <person name="Diakite M.M."/>
        </authorList>
    </citation>
    <scope>NUCLEOTIDE SEQUENCE</scope>
</reference>
<protein>
    <submittedName>
        <fullName evidence="11">Olfactory receptor 1</fullName>
    </submittedName>
</protein>
<dbReference type="AlphaFoldDB" id="A0A0X8VAP5"/>
<feature type="transmembrane region" description="Helical" evidence="10">
    <location>
        <begin position="99"/>
        <end position="120"/>
    </location>
</feature>
<proteinExistence type="evidence at transcript level"/>
<dbReference type="Pfam" id="PF02949">
    <property type="entry name" value="7tm_6"/>
    <property type="match status" value="1"/>
</dbReference>
<name>A0A0X8VAP5_RHYDO</name>
<comment type="subcellular location">
    <subcellularLocation>
        <location evidence="1">Cell membrane</location>
        <topology evidence="1">Multi-pass membrane protein</topology>
    </subcellularLocation>
</comment>
<evidence type="ECO:0000256" key="8">
    <source>
        <dbReference type="ARBA" id="ARBA00023170"/>
    </source>
</evidence>
<sequence length="135" mass="15428">DMFGLSLMVQFGCSIAGLCITLLKLTLTSSSSLQFWTVVAYQTCLVIQIFMYCWFANELKLKSIHVASVAFECGWEEHGIVFQKQIIYIMMRAQEAIEIYAANLFSLSLDVFVSILRLSYSYYAVLRQMSTDQTE</sequence>
<keyword evidence="6 10" id="KW-1133">Transmembrane helix</keyword>
<evidence type="ECO:0000256" key="4">
    <source>
        <dbReference type="ARBA" id="ARBA00022692"/>
    </source>
</evidence>
<keyword evidence="3" id="KW-0716">Sensory transduction</keyword>
<dbReference type="GO" id="GO:0005886">
    <property type="term" value="C:plasma membrane"/>
    <property type="evidence" value="ECO:0007669"/>
    <property type="project" value="UniProtKB-SubCell"/>
</dbReference>
<evidence type="ECO:0000313" key="11">
    <source>
        <dbReference type="EMBL" id="AIX97136.1"/>
    </source>
</evidence>
<evidence type="ECO:0000256" key="5">
    <source>
        <dbReference type="ARBA" id="ARBA00022725"/>
    </source>
</evidence>
<keyword evidence="5" id="KW-0552">Olfaction</keyword>
<keyword evidence="4 10" id="KW-0812">Transmembrane</keyword>
<evidence type="ECO:0000256" key="10">
    <source>
        <dbReference type="SAM" id="Phobius"/>
    </source>
</evidence>
<gene>
    <name evidence="11" type="primary">or1</name>
</gene>
<dbReference type="EMBL" id="KJ186824">
    <property type="protein sequence ID" value="AIX97136.1"/>
    <property type="molecule type" value="mRNA"/>
</dbReference>
<dbReference type="InterPro" id="IPR004117">
    <property type="entry name" value="7tm6_olfct_rcpt"/>
</dbReference>
<keyword evidence="7 10" id="KW-0472">Membrane</keyword>
<accession>A0A0X8VAP5</accession>
<evidence type="ECO:0000256" key="6">
    <source>
        <dbReference type="ARBA" id="ARBA00022989"/>
    </source>
</evidence>
<evidence type="ECO:0000256" key="3">
    <source>
        <dbReference type="ARBA" id="ARBA00022606"/>
    </source>
</evidence>
<dbReference type="GO" id="GO:0007165">
    <property type="term" value="P:signal transduction"/>
    <property type="evidence" value="ECO:0007669"/>
    <property type="project" value="UniProtKB-KW"/>
</dbReference>
<feature type="transmembrane region" description="Helical" evidence="10">
    <location>
        <begin position="7"/>
        <end position="27"/>
    </location>
</feature>